<keyword evidence="5" id="KW-1185">Reference proteome</keyword>
<evidence type="ECO:0000313" key="4">
    <source>
        <dbReference type="EMBL" id="AGK60650.1"/>
    </source>
</evidence>
<comment type="subcellular location">
    <subcellularLocation>
        <location evidence="3">Cytoplasm</location>
    </subcellularLocation>
</comment>
<dbReference type="EC" id="2.7.7.6" evidence="3"/>
<dbReference type="GO" id="GO:0005737">
    <property type="term" value="C:cytoplasm"/>
    <property type="evidence" value="ECO:0007669"/>
    <property type="project" value="UniProtKB-SubCell"/>
</dbReference>
<dbReference type="HOGENOM" id="CLU_112527_5_0_2"/>
<dbReference type="KEGG" id="ast:Asulf_00632"/>
<dbReference type="PANTHER" id="PTHR47227">
    <property type="entry name" value="DNA-DIRECTED RNA POLYMERASE SUBUNIT K"/>
    <property type="match status" value="1"/>
</dbReference>
<organism evidence="4 5">
    <name type="scientific">Archaeoglobus sulfaticallidus PM70-1</name>
    <dbReference type="NCBI Taxonomy" id="387631"/>
    <lineage>
        <taxon>Archaea</taxon>
        <taxon>Methanobacteriati</taxon>
        <taxon>Methanobacteriota</taxon>
        <taxon>Archaeoglobi</taxon>
        <taxon>Archaeoglobales</taxon>
        <taxon>Archaeoglobaceae</taxon>
        <taxon>Archaeoglobus</taxon>
    </lineage>
</organism>
<comment type="function">
    <text evidence="3">DNA-dependent RNA polymerase (RNAP) catalyzes the transcription of DNA into RNA using the four ribonucleoside triphosphates as substrates.</text>
</comment>
<evidence type="ECO:0000256" key="3">
    <source>
        <dbReference type="HAMAP-Rule" id="MF_00192"/>
    </source>
</evidence>
<dbReference type="Gene3D" id="3.90.940.10">
    <property type="match status" value="1"/>
</dbReference>
<proteinExistence type="inferred from homology"/>
<dbReference type="InterPro" id="IPR006111">
    <property type="entry name" value="Rpo6/Rpb6"/>
</dbReference>
<evidence type="ECO:0000256" key="1">
    <source>
        <dbReference type="ARBA" id="ARBA00022478"/>
    </source>
</evidence>
<keyword evidence="2 3" id="KW-0804">Transcription</keyword>
<dbReference type="InterPro" id="IPR020708">
    <property type="entry name" value="DNA-dir_RNA_polK_14-18kDa_CS"/>
</dbReference>
<reference evidence="4 5" key="1">
    <citation type="journal article" date="2013" name="Genome Announc.">
        <title>Complete Genome Sequence of the Thermophilic and Facultatively Chemolithoautotrophic Sulfate Reducer Archaeoglobus sulfaticallidus Strain PM70-1T.</title>
        <authorList>
            <person name="Stokke R."/>
            <person name="Hocking W.P."/>
            <person name="Steinsbu B.O."/>
            <person name="Steen I.H."/>
        </authorList>
    </citation>
    <scope>NUCLEOTIDE SEQUENCE [LARGE SCALE GENOMIC DNA]</scope>
    <source>
        <strain evidence="4">PM70-1</strain>
    </source>
</reference>
<keyword evidence="1 3" id="KW-0240">DNA-directed RNA polymerase</keyword>
<dbReference type="SMART" id="SM01409">
    <property type="entry name" value="RNA_pol_Rpb6"/>
    <property type="match status" value="1"/>
</dbReference>
<dbReference type="NCBIfam" id="NF002208">
    <property type="entry name" value="PRK01099.1-3"/>
    <property type="match status" value="1"/>
</dbReference>
<dbReference type="InterPro" id="IPR006110">
    <property type="entry name" value="Pol_omega/Rpo6/RPB6"/>
</dbReference>
<dbReference type="PROSITE" id="PS01111">
    <property type="entry name" value="RNA_POL_K_14KD"/>
    <property type="match status" value="1"/>
</dbReference>
<dbReference type="PANTHER" id="PTHR47227:SF5">
    <property type="entry name" value="DNA-DIRECTED RNA POLYMERASES I, II, AND III SUBUNIT RPABC2"/>
    <property type="match status" value="1"/>
</dbReference>
<dbReference type="AlphaFoldDB" id="N0BKE9"/>
<protein>
    <recommendedName>
        <fullName evidence="3">DNA-directed RNA polymerase subunit Rpo6</fullName>
        <ecNumber evidence="3">2.7.7.6</ecNumber>
    </recommendedName>
    <alternativeName>
        <fullName evidence="3">DNA-directed RNA polymerase subunit K</fullName>
    </alternativeName>
</protein>
<dbReference type="SUPFAM" id="SSF63562">
    <property type="entry name" value="RPB6/omega subunit-like"/>
    <property type="match status" value="1"/>
</dbReference>
<dbReference type="GO" id="GO:0003899">
    <property type="term" value="F:DNA-directed RNA polymerase activity"/>
    <property type="evidence" value="ECO:0007669"/>
    <property type="project" value="UniProtKB-UniRule"/>
</dbReference>
<comment type="similarity">
    <text evidence="3">Belongs to the archaeal Rpo6/eukaryotic RPB6 RNA polymerase subunit family.</text>
</comment>
<dbReference type="STRING" id="387631.Asulf_00632"/>
<dbReference type="Pfam" id="PF01192">
    <property type="entry name" value="RNA_pol_Rpb6"/>
    <property type="match status" value="1"/>
</dbReference>
<keyword evidence="3" id="KW-0548">Nucleotidyltransferase</keyword>
<dbReference type="GO" id="GO:0003677">
    <property type="term" value="F:DNA binding"/>
    <property type="evidence" value="ECO:0007669"/>
    <property type="project" value="UniProtKB-UniRule"/>
</dbReference>
<accession>N0BKE9</accession>
<dbReference type="GO" id="GO:0000428">
    <property type="term" value="C:DNA-directed RNA polymerase complex"/>
    <property type="evidence" value="ECO:0007669"/>
    <property type="project" value="UniProtKB-KW"/>
</dbReference>
<comment type="subunit">
    <text evidence="3">Part of the RNA polymerase complex.</text>
</comment>
<sequence>MMHGVMNTVSKSKSKKSYFPFEYTRFEKARIIGARALQIAMGAPVLIDTDKTDPLDIAREEFERGAIPITVRRKKDGFVWLENYGLF</sequence>
<dbReference type="GO" id="GO:0042797">
    <property type="term" value="P:tRNA transcription by RNA polymerase III"/>
    <property type="evidence" value="ECO:0007669"/>
    <property type="project" value="TreeGrafter"/>
</dbReference>
<dbReference type="HAMAP" id="MF_00192">
    <property type="entry name" value="RNApol_arch_Rpo6"/>
    <property type="match status" value="1"/>
</dbReference>
<dbReference type="GO" id="GO:0006360">
    <property type="term" value="P:transcription by RNA polymerase I"/>
    <property type="evidence" value="ECO:0007669"/>
    <property type="project" value="TreeGrafter"/>
</dbReference>
<keyword evidence="3" id="KW-0963">Cytoplasm</keyword>
<gene>
    <name evidence="3" type="primary">rpo6</name>
    <name evidence="3" type="synonym">rpoK</name>
    <name evidence="4" type="ORF">Asulf_00632</name>
</gene>
<keyword evidence="3" id="KW-0808">Transferase</keyword>
<dbReference type="GO" id="GO:0006366">
    <property type="term" value="P:transcription by RNA polymerase II"/>
    <property type="evidence" value="ECO:0007669"/>
    <property type="project" value="TreeGrafter"/>
</dbReference>
<dbReference type="Proteomes" id="UP000013307">
    <property type="component" value="Chromosome"/>
</dbReference>
<name>N0BKE9_9EURY</name>
<dbReference type="EMBL" id="CP005290">
    <property type="protein sequence ID" value="AGK60650.1"/>
    <property type="molecule type" value="Genomic_DNA"/>
</dbReference>
<evidence type="ECO:0000313" key="5">
    <source>
        <dbReference type="Proteomes" id="UP000013307"/>
    </source>
</evidence>
<comment type="catalytic activity">
    <reaction evidence="3">
        <text>RNA(n) + a ribonucleoside 5'-triphosphate = RNA(n+1) + diphosphate</text>
        <dbReference type="Rhea" id="RHEA:21248"/>
        <dbReference type="Rhea" id="RHEA-COMP:14527"/>
        <dbReference type="Rhea" id="RHEA-COMP:17342"/>
        <dbReference type="ChEBI" id="CHEBI:33019"/>
        <dbReference type="ChEBI" id="CHEBI:61557"/>
        <dbReference type="ChEBI" id="CHEBI:140395"/>
        <dbReference type="EC" id="2.7.7.6"/>
    </reaction>
</comment>
<dbReference type="eggNOG" id="arCOG01268">
    <property type="taxonomic scope" value="Archaea"/>
</dbReference>
<evidence type="ECO:0000256" key="2">
    <source>
        <dbReference type="ARBA" id="ARBA00023163"/>
    </source>
</evidence>
<dbReference type="InterPro" id="IPR036161">
    <property type="entry name" value="RPB6/omega-like_sf"/>
</dbReference>